<sequence length="87" mass="10063">MKYFAVLLPMKDEELSKEHRPAHLTYLEERRSDGKIFANGRFVDGWGGLVIYKAETMEEAKQLAEADPFVKLGARHCEIHEWDIVIS</sequence>
<name>A0A926KMU2_9BACL</name>
<dbReference type="PANTHER" id="PTHR37828">
    <property type="entry name" value="GSR2449 PROTEIN"/>
    <property type="match status" value="1"/>
</dbReference>
<dbReference type="PANTHER" id="PTHR37828:SF1">
    <property type="entry name" value="YCII-RELATED DOMAIN-CONTAINING PROTEIN"/>
    <property type="match status" value="1"/>
</dbReference>
<dbReference type="InterPro" id="IPR005545">
    <property type="entry name" value="YCII"/>
</dbReference>
<feature type="domain" description="YCII-related" evidence="2">
    <location>
        <begin position="4"/>
        <end position="82"/>
    </location>
</feature>
<gene>
    <name evidence="3" type="ORF">ICC18_07805</name>
</gene>
<dbReference type="EMBL" id="JACVVD010000002">
    <property type="protein sequence ID" value="MBD0380013.1"/>
    <property type="molecule type" value="Genomic_DNA"/>
</dbReference>
<dbReference type="SUPFAM" id="SSF54909">
    <property type="entry name" value="Dimeric alpha+beta barrel"/>
    <property type="match status" value="1"/>
</dbReference>
<reference evidence="3" key="1">
    <citation type="submission" date="2020-09" db="EMBL/GenBank/DDBJ databases">
        <title>Draft Genome Sequence of Paenibacillus sp. WST5.</title>
        <authorList>
            <person name="Bao Z."/>
        </authorList>
    </citation>
    <scope>NUCLEOTIDE SEQUENCE</scope>
    <source>
        <strain evidence="3">WST5</strain>
    </source>
</reference>
<dbReference type="RefSeq" id="WP_188173786.1">
    <property type="nucleotide sequence ID" value="NZ_JACVVD010000002.1"/>
</dbReference>
<protein>
    <recommendedName>
        <fullName evidence="2">YCII-related domain-containing protein</fullName>
    </recommendedName>
</protein>
<comment type="caution">
    <text evidence="3">The sequence shown here is derived from an EMBL/GenBank/DDBJ whole genome shotgun (WGS) entry which is preliminary data.</text>
</comment>
<dbReference type="AlphaFoldDB" id="A0A926KMU2"/>
<evidence type="ECO:0000256" key="1">
    <source>
        <dbReference type="ARBA" id="ARBA00007689"/>
    </source>
</evidence>
<evidence type="ECO:0000313" key="3">
    <source>
        <dbReference type="EMBL" id="MBD0380013.1"/>
    </source>
</evidence>
<comment type="similarity">
    <text evidence="1">Belongs to the YciI family.</text>
</comment>
<evidence type="ECO:0000259" key="2">
    <source>
        <dbReference type="Pfam" id="PF03795"/>
    </source>
</evidence>
<dbReference type="InterPro" id="IPR011008">
    <property type="entry name" value="Dimeric_a/b-barrel"/>
</dbReference>
<dbReference type="Gene3D" id="3.30.70.1060">
    <property type="entry name" value="Dimeric alpha+beta barrel"/>
    <property type="match status" value="1"/>
</dbReference>
<proteinExistence type="inferred from homology"/>
<keyword evidence="4" id="KW-1185">Reference proteome</keyword>
<organism evidence="3 4">
    <name type="scientific">Paenibacillus sedimenti</name>
    <dbReference type="NCBI Taxonomy" id="2770274"/>
    <lineage>
        <taxon>Bacteria</taxon>
        <taxon>Bacillati</taxon>
        <taxon>Bacillota</taxon>
        <taxon>Bacilli</taxon>
        <taxon>Bacillales</taxon>
        <taxon>Paenibacillaceae</taxon>
        <taxon>Paenibacillus</taxon>
    </lineage>
</organism>
<dbReference type="Pfam" id="PF03795">
    <property type="entry name" value="YCII"/>
    <property type="match status" value="1"/>
</dbReference>
<dbReference type="Proteomes" id="UP000650466">
    <property type="component" value="Unassembled WGS sequence"/>
</dbReference>
<accession>A0A926KMU2</accession>
<evidence type="ECO:0000313" key="4">
    <source>
        <dbReference type="Proteomes" id="UP000650466"/>
    </source>
</evidence>